<dbReference type="PANTHER" id="PTHR33432:SF22">
    <property type="entry name" value="OS10G0436850 PROTEIN"/>
    <property type="match status" value="1"/>
</dbReference>
<feature type="domain" description="ENT" evidence="4">
    <location>
        <begin position="1"/>
        <end position="84"/>
    </location>
</feature>
<evidence type="ECO:0000313" key="6">
    <source>
        <dbReference type="Proteomes" id="UP001314263"/>
    </source>
</evidence>
<dbReference type="GO" id="GO:0005634">
    <property type="term" value="C:nucleus"/>
    <property type="evidence" value="ECO:0007669"/>
    <property type="project" value="UniProtKB-SubCell"/>
</dbReference>
<dbReference type="GO" id="GO:0050832">
    <property type="term" value="P:defense response to fungus"/>
    <property type="evidence" value="ECO:0007669"/>
    <property type="project" value="InterPro"/>
</dbReference>
<evidence type="ECO:0000259" key="4">
    <source>
        <dbReference type="PROSITE" id="PS51138"/>
    </source>
</evidence>
<protein>
    <recommendedName>
        <fullName evidence="4">ENT domain-containing protein</fullName>
    </recommendedName>
</protein>
<dbReference type="Proteomes" id="UP001314263">
    <property type="component" value="Unassembled WGS sequence"/>
</dbReference>
<dbReference type="SMART" id="SM01191">
    <property type="entry name" value="ENT"/>
    <property type="match status" value="1"/>
</dbReference>
<evidence type="ECO:0000256" key="2">
    <source>
        <dbReference type="ARBA" id="ARBA00023242"/>
    </source>
</evidence>
<keyword evidence="2" id="KW-0539">Nucleus</keyword>
<name>A0AAV1I787_9CHLO</name>
<dbReference type="PROSITE" id="PS51138">
    <property type="entry name" value="ENT"/>
    <property type="match status" value="1"/>
</dbReference>
<dbReference type="EMBL" id="CAUYUE010000006">
    <property type="protein sequence ID" value="CAK0779853.1"/>
    <property type="molecule type" value="Genomic_DNA"/>
</dbReference>
<evidence type="ECO:0000313" key="5">
    <source>
        <dbReference type="EMBL" id="CAK0779853.1"/>
    </source>
</evidence>
<gene>
    <name evidence="5" type="ORF">CVIRNUC_004871</name>
</gene>
<dbReference type="PANTHER" id="PTHR33432">
    <property type="entry name" value="PROTEIN EMSY-LIKE 4"/>
    <property type="match status" value="1"/>
</dbReference>
<feature type="region of interest" description="Disordered" evidence="3">
    <location>
        <begin position="58"/>
        <end position="204"/>
    </location>
</feature>
<dbReference type="CDD" id="cd20404">
    <property type="entry name" value="Tudor_Agenet_AtEML-like"/>
    <property type="match status" value="1"/>
</dbReference>
<dbReference type="InterPro" id="IPR033485">
    <property type="entry name" value="EMSY-LIKE_plant"/>
</dbReference>
<accession>A0AAV1I787</accession>
<comment type="caution">
    <text evidence="5">The sequence shown here is derived from an EMBL/GenBank/DDBJ whole genome shotgun (WGS) entry which is preliminary data.</text>
</comment>
<feature type="region of interest" description="Disordered" evidence="3">
    <location>
        <begin position="295"/>
        <end position="327"/>
    </location>
</feature>
<evidence type="ECO:0000256" key="1">
    <source>
        <dbReference type="ARBA" id="ARBA00004123"/>
    </source>
</evidence>
<proteinExistence type="predicted"/>
<dbReference type="InterPro" id="IPR036142">
    <property type="entry name" value="ENT_dom-like_sf"/>
</dbReference>
<keyword evidence="6" id="KW-1185">Reference proteome</keyword>
<dbReference type="SUPFAM" id="SSF158639">
    <property type="entry name" value="ENT-like"/>
    <property type="match status" value="1"/>
</dbReference>
<comment type="subcellular location">
    <subcellularLocation>
        <location evidence="1">Nucleus</location>
    </subcellularLocation>
</comment>
<organism evidence="5 6">
    <name type="scientific">Coccomyxa viridis</name>
    <dbReference type="NCBI Taxonomy" id="1274662"/>
    <lineage>
        <taxon>Eukaryota</taxon>
        <taxon>Viridiplantae</taxon>
        <taxon>Chlorophyta</taxon>
        <taxon>core chlorophytes</taxon>
        <taxon>Trebouxiophyceae</taxon>
        <taxon>Trebouxiophyceae incertae sedis</taxon>
        <taxon>Coccomyxaceae</taxon>
        <taxon>Coccomyxa</taxon>
    </lineage>
</organism>
<evidence type="ECO:0000256" key="3">
    <source>
        <dbReference type="SAM" id="MobiDB-lite"/>
    </source>
</evidence>
<reference evidence="5 6" key="1">
    <citation type="submission" date="2023-10" db="EMBL/GenBank/DDBJ databases">
        <authorList>
            <person name="Maclean D."/>
            <person name="Macfadyen A."/>
        </authorList>
    </citation>
    <scope>NUCLEOTIDE SEQUENCE [LARGE SCALE GENOMIC DNA]</scope>
</reference>
<feature type="compositionally biased region" description="Low complexity" evidence="3">
    <location>
        <begin position="112"/>
        <end position="126"/>
    </location>
</feature>
<dbReference type="AlphaFoldDB" id="A0AAV1I787"/>
<dbReference type="InterPro" id="IPR005491">
    <property type="entry name" value="ENT_dom"/>
</dbReference>
<sequence>MALADLQKEAYRAVLRAVAATQLDWSKEKLLTDLRKELGISSQEHFMVLEKVMSDKEVEALRENRPPEGQAQPDAGLGKKRKDSAPLSGARPEKKLSKKPRHLELQEVGLESPSTPAAMASPADTPLGGLGPGQRMSRPGQLTGSYPGTGGFDVKRGPGRPAGRMDGIQSADVKRGPGRPPARSAPGLSSTVGRPGRKAKSGLAAASYTTNELVGRKIWRYWPLEENPWAEGLITDYREDTEEHCIVYNISTPDEAFEWFRIKDASSPEEYQLVEGYAEGVQDVVQGYQAKVAGLGQSTTTRHPGGRGGGKRGGKGGRGLGRPPSAKTADMLAMANGMMPLAPPGGASLGCPYGAKHLAGKLARGTAAELQTMIQMLNLRAAEIAMEMQTLQDLDKDGLESRELLQLHLKDLGSRERAVHAQLAALNEDSGDDWQE</sequence>
<dbReference type="Pfam" id="PF03735">
    <property type="entry name" value="ENT"/>
    <property type="match status" value="1"/>
</dbReference>
<dbReference type="Gene3D" id="1.10.1240.40">
    <property type="entry name" value="ENT domain"/>
    <property type="match status" value="1"/>
</dbReference>